<dbReference type="PANTHER" id="PTHR48207:SF4">
    <property type="entry name" value="BLL6097 PROTEIN"/>
    <property type="match status" value="1"/>
</dbReference>
<dbReference type="InterPro" id="IPR023606">
    <property type="entry name" value="CoA-Trfase_III_dom_1_sf"/>
</dbReference>
<organism evidence="2 3">
    <name type="scientific">Vreelandella titanicae BH1</name>
    <dbReference type="NCBI Taxonomy" id="1204738"/>
    <lineage>
        <taxon>Bacteria</taxon>
        <taxon>Pseudomonadati</taxon>
        <taxon>Pseudomonadota</taxon>
        <taxon>Gammaproteobacteria</taxon>
        <taxon>Oceanospirillales</taxon>
        <taxon>Halomonadaceae</taxon>
        <taxon>Vreelandella</taxon>
    </lineage>
</organism>
<reference evidence="2 3" key="1">
    <citation type="journal article" date="2013" name="Genome Announc.">
        <title>Draft Genome of the Marine Gammaproteobacterium Halomonas titanicae.</title>
        <authorList>
            <person name="Sanchez-Porro C."/>
            <person name="de la Haba R.R."/>
            <person name="Cruz-Hernandez N."/>
            <person name="Gonzalez J.M."/>
            <person name="Reyes-Guirao C."/>
            <person name="Navarro-Sampedro L."/>
            <person name="Carballo M."/>
            <person name="Ventosa A."/>
        </authorList>
    </citation>
    <scope>NUCLEOTIDE SEQUENCE [LARGE SCALE GENOMIC DNA]</scope>
    <source>
        <strain evidence="2 3">BH1</strain>
    </source>
</reference>
<dbReference type="InterPro" id="IPR044855">
    <property type="entry name" value="CoA-Trfase_III_dom3_sf"/>
</dbReference>
<dbReference type="AlphaFoldDB" id="L9U616"/>
<dbReference type="RefSeq" id="WP_009288540.1">
    <property type="nucleotide sequence ID" value="NZ_AOPO01000023.1"/>
</dbReference>
<protein>
    <submittedName>
        <fullName evidence="2">CoA-transferase family III domain containing protein</fullName>
    </submittedName>
</protein>
<sequence length="396" mass="44243">MAGNNMLEGIRIVDMTSVIFGPYCTATLASMGADVIKIEPARGDEVRRVGKPAATRGMGPCHMTVNSGKRSVTWDLKTPEGQAELRCLLKQSDVFIHNLRTDAIERLGLGYEAVKRLRDDIIYVHCSGFGTEGPYAGRAAYDDIIQAASGAASLLPRTDDNPAPRFLPMAMADKVSGLHGVYAVLAALFHRQRTGAGQHVEVPMFESFTHFLLQEHMYGRTFLPPNETAGYPRQLDPHRQPMQTADGYIAVAPYTDERWVRFFEVTGYADFLTDNRLNSARSRFQHLDRMQIKMRELMLTRTTDDWLMLMASHDIPANRVSDLDEVFQDPHLQAVGFFRKRTHPSEGGYLEMRPPVRFSAGDSADMRPSPLLGEHNDEIVETLGVNRTQQGSSRSA</sequence>
<comment type="caution">
    <text evidence="2">The sequence shown here is derived from an EMBL/GenBank/DDBJ whole genome shotgun (WGS) entry which is preliminary data.</text>
</comment>
<dbReference type="Gene3D" id="3.40.50.10540">
    <property type="entry name" value="Crotonobetainyl-coa:carnitine coa-transferase, domain 1"/>
    <property type="match status" value="1"/>
</dbReference>
<dbReference type="PATRIC" id="fig|1204738.3.peg.4675"/>
<dbReference type="InterPro" id="IPR050483">
    <property type="entry name" value="CoA-transferase_III_domain"/>
</dbReference>
<evidence type="ECO:0000313" key="2">
    <source>
        <dbReference type="EMBL" id="ELY20257.1"/>
    </source>
</evidence>
<dbReference type="Proteomes" id="UP000011651">
    <property type="component" value="Unassembled WGS sequence"/>
</dbReference>
<dbReference type="Gene3D" id="3.30.1540.10">
    <property type="entry name" value="formyl-coa transferase, domain 3"/>
    <property type="match status" value="1"/>
</dbReference>
<evidence type="ECO:0000313" key="3">
    <source>
        <dbReference type="Proteomes" id="UP000011651"/>
    </source>
</evidence>
<dbReference type="GO" id="GO:0008410">
    <property type="term" value="F:CoA-transferase activity"/>
    <property type="evidence" value="ECO:0007669"/>
    <property type="project" value="TreeGrafter"/>
</dbReference>
<dbReference type="Pfam" id="PF02515">
    <property type="entry name" value="CoA_transf_3"/>
    <property type="match status" value="1"/>
</dbReference>
<dbReference type="InterPro" id="IPR003673">
    <property type="entry name" value="CoA-Trfase_fam_III"/>
</dbReference>
<dbReference type="SUPFAM" id="SSF89796">
    <property type="entry name" value="CoA-transferase family III (CaiB/BaiF)"/>
    <property type="match status" value="1"/>
</dbReference>
<accession>L9U616</accession>
<dbReference type="EMBL" id="AOPO01000023">
    <property type="protein sequence ID" value="ELY20257.1"/>
    <property type="molecule type" value="Genomic_DNA"/>
</dbReference>
<dbReference type="PANTHER" id="PTHR48207">
    <property type="entry name" value="SUCCINATE--HYDROXYMETHYLGLUTARATE COA-TRANSFERASE"/>
    <property type="match status" value="1"/>
</dbReference>
<keyword evidence="1 2" id="KW-0808">Transferase</keyword>
<evidence type="ECO:0000256" key="1">
    <source>
        <dbReference type="ARBA" id="ARBA00022679"/>
    </source>
</evidence>
<gene>
    <name evidence="2" type="ORF">HALTITAN_3114</name>
</gene>
<name>L9U616_9GAMM</name>
<proteinExistence type="predicted"/>